<dbReference type="PROSITE" id="PS51294">
    <property type="entry name" value="HTH_MYB"/>
    <property type="match status" value="2"/>
</dbReference>
<evidence type="ECO:0000256" key="1">
    <source>
        <dbReference type="ARBA" id="ARBA00004123"/>
    </source>
</evidence>
<evidence type="ECO:0000256" key="5">
    <source>
        <dbReference type="ARBA" id="ARBA00022737"/>
    </source>
</evidence>
<feature type="compositionally biased region" description="Basic and acidic residues" evidence="10">
    <location>
        <begin position="255"/>
        <end position="268"/>
    </location>
</feature>
<dbReference type="Pfam" id="PF11831">
    <property type="entry name" value="Myb_Cef"/>
    <property type="match status" value="1"/>
</dbReference>
<evidence type="ECO:0000259" key="11">
    <source>
        <dbReference type="PROSITE" id="PS50090"/>
    </source>
</evidence>
<feature type="region of interest" description="Disordered" evidence="10">
    <location>
        <begin position="251"/>
        <end position="282"/>
    </location>
</feature>
<feature type="coiled-coil region" evidence="9">
    <location>
        <begin position="808"/>
        <end position="849"/>
    </location>
</feature>
<keyword evidence="8" id="KW-0539">Nucleus</keyword>
<keyword evidence="9" id="KW-0175">Coiled coil</keyword>
<dbReference type="InterPro" id="IPR001005">
    <property type="entry name" value="SANT/Myb"/>
</dbReference>
<feature type="region of interest" description="Disordered" evidence="10">
    <location>
        <begin position="520"/>
        <end position="562"/>
    </location>
</feature>
<feature type="domain" description="HTH myb-type" evidence="12">
    <location>
        <begin position="55"/>
        <end position="108"/>
    </location>
</feature>
<dbReference type="InterPro" id="IPR017930">
    <property type="entry name" value="Myb_dom"/>
</dbReference>
<dbReference type="Gene3D" id="1.10.10.60">
    <property type="entry name" value="Homeodomain-like"/>
    <property type="match status" value="2"/>
</dbReference>
<dbReference type="EMBL" id="SDOV01000008">
    <property type="protein sequence ID" value="KAH7638218.1"/>
    <property type="molecule type" value="Genomic_DNA"/>
</dbReference>
<dbReference type="Proteomes" id="UP000828236">
    <property type="component" value="Unassembled WGS sequence"/>
</dbReference>
<evidence type="ECO:0000256" key="9">
    <source>
        <dbReference type="SAM" id="Coils"/>
    </source>
</evidence>
<keyword evidence="13" id="KW-0132">Cell division</keyword>
<reference evidence="13" key="1">
    <citation type="submission" date="2020-06" db="EMBL/GenBank/DDBJ databases">
        <authorList>
            <person name="Ji K."/>
            <person name="Li J."/>
        </authorList>
    </citation>
    <scope>NUCLEOTIDE SEQUENCE</scope>
    <source>
        <strain evidence="13">JKM2019</strain>
        <tissue evidence="13">Whole body</tissue>
    </source>
</reference>
<evidence type="ECO:0000256" key="4">
    <source>
        <dbReference type="ARBA" id="ARBA00022728"/>
    </source>
</evidence>
<dbReference type="GO" id="GO:0005681">
    <property type="term" value="C:spliceosomal complex"/>
    <property type="evidence" value="ECO:0007669"/>
    <property type="project" value="UniProtKB-KW"/>
</dbReference>
<feature type="compositionally biased region" description="Basic and acidic residues" evidence="10">
    <location>
        <begin position="111"/>
        <end position="128"/>
    </location>
</feature>
<dbReference type="InterPro" id="IPR021786">
    <property type="entry name" value="Cdc5p/Cef1_C"/>
</dbReference>
<dbReference type="GO" id="GO:0000977">
    <property type="term" value="F:RNA polymerase II transcription regulatory region sequence-specific DNA binding"/>
    <property type="evidence" value="ECO:0007669"/>
    <property type="project" value="TreeGrafter"/>
</dbReference>
<feature type="region of interest" description="Disordered" evidence="10">
    <location>
        <begin position="111"/>
        <end position="146"/>
    </location>
</feature>
<comment type="caution">
    <text evidence="13">The sequence shown here is derived from an EMBL/GenBank/DDBJ whole genome shotgun (WGS) entry which is preliminary data.</text>
</comment>
<dbReference type="InterPro" id="IPR009057">
    <property type="entry name" value="Homeodomain-like_sf"/>
</dbReference>
<evidence type="ECO:0000313" key="13">
    <source>
        <dbReference type="EMBL" id="KAH7638218.1"/>
    </source>
</evidence>
<evidence type="ECO:0000256" key="2">
    <source>
        <dbReference type="ARBA" id="ARBA00010506"/>
    </source>
</evidence>
<accession>A0A9D4NTV6</accession>
<dbReference type="PROSITE" id="PS50090">
    <property type="entry name" value="MYB_LIKE"/>
    <property type="match status" value="2"/>
</dbReference>
<dbReference type="InterPro" id="IPR047242">
    <property type="entry name" value="CDC5L/Cef1"/>
</dbReference>
<evidence type="ECO:0000256" key="10">
    <source>
        <dbReference type="SAM" id="MobiDB-lite"/>
    </source>
</evidence>
<keyword evidence="3" id="KW-0507">mRNA processing</keyword>
<evidence type="ECO:0000256" key="3">
    <source>
        <dbReference type="ARBA" id="ARBA00022664"/>
    </source>
</evidence>
<dbReference type="OrthoDB" id="1410009at2759"/>
<dbReference type="CDD" id="cd11659">
    <property type="entry name" value="SANT_CDC5_II"/>
    <property type="match status" value="1"/>
</dbReference>
<evidence type="ECO:0000256" key="6">
    <source>
        <dbReference type="ARBA" id="ARBA00023125"/>
    </source>
</evidence>
<feature type="compositionally biased region" description="Basic and acidic residues" evidence="10">
    <location>
        <begin position="534"/>
        <end position="545"/>
    </location>
</feature>
<keyword evidence="6" id="KW-0238">DNA-binding</keyword>
<dbReference type="PANTHER" id="PTHR45885:SF1">
    <property type="entry name" value="CELL DIVISION CYCLE 5-LIKE PROTEIN"/>
    <property type="match status" value="1"/>
</dbReference>
<protein>
    <submittedName>
        <fullName evidence="13">Cell division cycle 5-like protein</fullName>
    </submittedName>
</protein>
<dbReference type="AlphaFoldDB" id="A0A9D4NTV6"/>
<keyword evidence="7" id="KW-0508">mRNA splicing</keyword>
<feature type="domain" description="Myb-like" evidence="11">
    <location>
        <begin position="3"/>
        <end position="54"/>
    </location>
</feature>
<comment type="subcellular location">
    <subcellularLocation>
        <location evidence="1">Nucleus</location>
    </subcellularLocation>
</comment>
<dbReference type="CDD" id="cd00167">
    <property type="entry name" value="SANT"/>
    <property type="match status" value="1"/>
</dbReference>
<evidence type="ECO:0000256" key="7">
    <source>
        <dbReference type="ARBA" id="ARBA00023187"/>
    </source>
</evidence>
<sequence length="865" mass="98856">MGRILIKGGVWRNTEDEILKAAVMKYGKNQWSRIASLLHRKSAKQCKARWYEWLDPSIKKTEWSREEEEKLINLVRLMPTQWRTIASIVGRTASQCLEHYEQLLDQVQNKDKSTVTNLDDPRKLKPGEIDPNPETKPARPDPKDMDEDELEMLSEARARLANTQGKKAKRKAREKQLEEARRLAQLQKRRELRMAGINLQIRNWKHRRHIDYNTEIPFEKSVPAGFHDTSDDSYEPAGLDFKRLRQQQLEGELPSVREERERKKDKEKLKKKKENGVPTSLNNVQNEFQRPRSKLVLPEPAISDQEIEQVVKLGRASEMAKDVAEETGNVASETLLADYTITSSAVNSIRTPKTAALSRDNIMAETKNLLALQNVDTPLLGGQNVPLIEVAGGQTPGARTPAGLTVSGLSTGGGMTPNTMISTPYRSTRSIITDGSDATNNKAMVPVPTPGTSGGHIQDGFTPLSTPVRDKLSINPEEALAMEAQQDPKQYTKTVKENLRKAFSQLPQPKNEYEIVMNNNDQIDQPNDDDDEKMNDQDGNDDKMIVDQSEVDAASRKREQDRINNEQKWTQAVRRNLPRPCDVRAWLSILQQQQQQQQSSTNPLSQADDLIRQEMVKILHFDALMNPTDEQALFSAIKSKTVKSDSKNYETQLAMYLERNPIEPIEDEYLSQAKQMLQEEMSTLKDGMEHDDLSAIDSAKVWDECYSQLLYLPAQNRYTKASMVSKRERIESIESRLEQNRQHMTREAKKAGKIEKKLSILLGGYQQRSHEMAKQFRECWQHIEQSHLELYSFNALKVREDCAIEKRIGQLKQDVKRQEQREMTLQARYAELLKQREELQDQIMMTTTTTTTTSSSSSDKTTSAD</sequence>
<comment type="similarity">
    <text evidence="2">Belongs to the CEF1 family.</text>
</comment>
<reference evidence="13" key="2">
    <citation type="journal article" date="2021" name="World Allergy Organ. J.">
        <title>Chromosome-level assembly of Dermatophagoides farinae genome and transcriptome reveals two novel allergens Der f 37 and Der f 39.</title>
        <authorList>
            <person name="Chen J."/>
            <person name="Cai Z."/>
            <person name="Fan D."/>
            <person name="Hu J."/>
            <person name="Hou Y."/>
            <person name="He Y."/>
            <person name="Zhang Z."/>
            <person name="Zhao Z."/>
            <person name="Gao P."/>
            <person name="Hu W."/>
            <person name="Sun J."/>
            <person name="Li J."/>
            <person name="Ji K."/>
        </authorList>
    </citation>
    <scope>NUCLEOTIDE SEQUENCE</scope>
    <source>
        <strain evidence="13">JKM2019</strain>
    </source>
</reference>
<keyword evidence="13" id="KW-0131">Cell cycle</keyword>
<feature type="domain" description="HTH myb-type" evidence="12">
    <location>
        <begin position="6"/>
        <end position="54"/>
    </location>
</feature>
<keyword evidence="4" id="KW-0747">Spliceosome</keyword>
<feature type="domain" description="Myb-like" evidence="11">
    <location>
        <begin position="55"/>
        <end position="104"/>
    </location>
</feature>
<evidence type="ECO:0000259" key="12">
    <source>
        <dbReference type="PROSITE" id="PS51294"/>
    </source>
</evidence>
<name>A0A9D4NTV6_DERFA</name>
<dbReference type="GO" id="GO:0000974">
    <property type="term" value="C:Prp19 complex"/>
    <property type="evidence" value="ECO:0007669"/>
    <property type="project" value="InterPro"/>
</dbReference>
<dbReference type="SUPFAM" id="SSF46689">
    <property type="entry name" value="Homeodomain-like"/>
    <property type="match status" value="1"/>
</dbReference>
<dbReference type="GO" id="GO:0000398">
    <property type="term" value="P:mRNA splicing, via spliceosome"/>
    <property type="evidence" value="ECO:0007669"/>
    <property type="project" value="InterPro"/>
</dbReference>
<gene>
    <name evidence="13" type="ORF">HUG17_9323</name>
</gene>
<dbReference type="Pfam" id="PF13921">
    <property type="entry name" value="Myb_DNA-bind_6"/>
    <property type="match status" value="1"/>
</dbReference>
<keyword evidence="5" id="KW-0677">Repeat</keyword>
<dbReference type="PANTHER" id="PTHR45885">
    <property type="entry name" value="CELL DIVISION CYCLE 5-LIKE PROTEIN"/>
    <property type="match status" value="1"/>
</dbReference>
<dbReference type="SMART" id="SM00717">
    <property type="entry name" value="SANT"/>
    <property type="match status" value="2"/>
</dbReference>
<dbReference type="GO" id="GO:0051301">
    <property type="term" value="P:cell division"/>
    <property type="evidence" value="ECO:0007669"/>
    <property type="project" value="UniProtKB-KW"/>
</dbReference>
<organism evidence="13">
    <name type="scientific">Dermatophagoides farinae</name>
    <name type="common">American house dust mite</name>
    <dbReference type="NCBI Taxonomy" id="6954"/>
    <lineage>
        <taxon>Eukaryota</taxon>
        <taxon>Metazoa</taxon>
        <taxon>Ecdysozoa</taxon>
        <taxon>Arthropoda</taxon>
        <taxon>Chelicerata</taxon>
        <taxon>Arachnida</taxon>
        <taxon>Acari</taxon>
        <taxon>Acariformes</taxon>
        <taxon>Sarcoptiformes</taxon>
        <taxon>Astigmata</taxon>
        <taxon>Psoroptidia</taxon>
        <taxon>Analgoidea</taxon>
        <taxon>Pyroglyphidae</taxon>
        <taxon>Dermatophagoidinae</taxon>
        <taxon>Dermatophagoides</taxon>
    </lineage>
</organism>
<dbReference type="GO" id="GO:0000981">
    <property type="term" value="F:DNA-binding transcription factor activity, RNA polymerase II-specific"/>
    <property type="evidence" value="ECO:0007669"/>
    <property type="project" value="TreeGrafter"/>
</dbReference>
<feature type="compositionally biased region" description="Basic and acidic residues" evidence="10">
    <location>
        <begin position="553"/>
        <end position="562"/>
    </location>
</feature>
<dbReference type="InterPro" id="IPR047240">
    <property type="entry name" value="SANT_CDC5L_II"/>
</dbReference>
<dbReference type="FunFam" id="1.10.10.60:FF:000021">
    <property type="entry name" value="CDC5 cell division cycle 5-like"/>
    <property type="match status" value="1"/>
</dbReference>
<proteinExistence type="inferred from homology"/>
<evidence type="ECO:0000256" key="8">
    <source>
        <dbReference type="ARBA" id="ARBA00023242"/>
    </source>
</evidence>